<dbReference type="InterPro" id="IPR029058">
    <property type="entry name" value="AB_hydrolase_fold"/>
</dbReference>
<keyword evidence="7" id="KW-1185">Reference proteome</keyword>
<keyword evidence="5" id="KW-0325">Glycoprotein</keyword>
<comment type="caution">
    <text evidence="6">The sequence shown here is derived from an EMBL/GenBank/DDBJ whole genome shotgun (WGS) entry which is preliminary data.</text>
</comment>
<evidence type="ECO:0000313" key="7">
    <source>
        <dbReference type="Proteomes" id="UP001196413"/>
    </source>
</evidence>
<organism evidence="6 7">
    <name type="scientific">Parelaphostrongylus tenuis</name>
    <name type="common">Meningeal worm</name>
    <dbReference type="NCBI Taxonomy" id="148309"/>
    <lineage>
        <taxon>Eukaryota</taxon>
        <taxon>Metazoa</taxon>
        <taxon>Ecdysozoa</taxon>
        <taxon>Nematoda</taxon>
        <taxon>Chromadorea</taxon>
        <taxon>Rhabditida</taxon>
        <taxon>Rhabditina</taxon>
        <taxon>Rhabditomorpha</taxon>
        <taxon>Strongyloidea</taxon>
        <taxon>Metastrongylidae</taxon>
        <taxon>Parelaphostrongylus</taxon>
    </lineage>
</organism>
<dbReference type="GO" id="GO:0070008">
    <property type="term" value="F:serine-type exopeptidase activity"/>
    <property type="evidence" value="ECO:0007669"/>
    <property type="project" value="InterPro"/>
</dbReference>
<accession>A0AAD5R6V4</accession>
<dbReference type="GO" id="GO:0008239">
    <property type="term" value="F:dipeptidyl-peptidase activity"/>
    <property type="evidence" value="ECO:0007669"/>
    <property type="project" value="TreeGrafter"/>
</dbReference>
<dbReference type="Proteomes" id="UP001196413">
    <property type="component" value="Unassembled WGS sequence"/>
</dbReference>
<evidence type="ECO:0000256" key="5">
    <source>
        <dbReference type="ARBA" id="ARBA00023180"/>
    </source>
</evidence>
<dbReference type="InterPro" id="IPR008758">
    <property type="entry name" value="Peptidase_S28"/>
</dbReference>
<evidence type="ECO:0000313" key="6">
    <source>
        <dbReference type="EMBL" id="KAJ1370722.1"/>
    </source>
</evidence>
<sequence>MMMKFAKIYEAAVFQLEHRHYGPAEFSPMKTQTTLDLKLLTIDQAIADVREFIRQMNEKYFNGTKTYWVTFAGSYSVNWFT</sequence>
<dbReference type="Pfam" id="PF05577">
    <property type="entry name" value="Peptidase_S28"/>
    <property type="match status" value="1"/>
</dbReference>
<keyword evidence="3" id="KW-0732">Signal</keyword>
<comment type="similarity">
    <text evidence="1">Belongs to the peptidase S28 family.</text>
</comment>
<evidence type="ECO:0000256" key="4">
    <source>
        <dbReference type="ARBA" id="ARBA00022801"/>
    </source>
</evidence>
<proteinExistence type="inferred from homology"/>
<name>A0AAD5R6V4_PARTN</name>
<evidence type="ECO:0000256" key="3">
    <source>
        <dbReference type="ARBA" id="ARBA00022729"/>
    </source>
</evidence>
<gene>
    <name evidence="6" type="ORF">KIN20_032515</name>
</gene>
<dbReference type="AlphaFoldDB" id="A0AAD5R6V4"/>
<dbReference type="Gene3D" id="3.40.50.1820">
    <property type="entry name" value="alpha/beta hydrolase"/>
    <property type="match status" value="1"/>
</dbReference>
<evidence type="ECO:0000256" key="2">
    <source>
        <dbReference type="ARBA" id="ARBA00022670"/>
    </source>
</evidence>
<evidence type="ECO:0000256" key="1">
    <source>
        <dbReference type="ARBA" id="ARBA00011079"/>
    </source>
</evidence>
<dbReference type="GO" id="GO:0006508">
    <property type="term" value="P:proteolysis"/>
    <property type="evidence" value="ECO:0007669"/>
    <property type="project" value="UniProtKB-KW"/>
</dbReference>
<dbReference type="PANTHER" id="PTHR11010:SF34">
    <property type="entry name" value="SERINE PROTEASE F56F10.1-RELATED"/>
    <property type="match status" value="1"/>
</dbReference>
<dbReference type="EMBL" id="JAHQIW010006843">
    <property type="protein sequence ID" value="KAJ1370722.1"/>
    <property type="molecule type" value="Genomic_DNA"/>
</dbReference>
<dbReference type="PANTHER" id="PTHR11010">
    <property type="entry name" value="PROTEASE S28 PRO-X CARBOXYPEPTIDASE-RELATED"/>
    <property type="match status" value="1"/>
</dbReference>
<protein>
    <submittedName>
        <fullName evidence="6">Uncharacterized protein</fullName>
    </submittedName>
</protein>
<reference evidence="6" key="1">
    <citation type="submission" date="2021-06" db="EMBL/GenBank/DDBJ databases">
        <title>Parelaphostrongylus tenuis whole genome reference sequence.</title>
        <authorList>
            <person name="Garwood T.J."/>
            <person name="Larsen P.A."/>
            <person name="Fountain-Jones N.M."/>
            <person name="Garbe J.R."/>
            <person name="Macchietto M.G."/>
            <person name="Kania S.A."/>
            <person name="Gerhold R.W."/>
            <person name="Richards J.E."/>
            <person name="Wolf T.M."/>
        </authorList>
    </citation>
    <scope>NUCLEOTIDE SEQUENCE</scope>
    <source>
        <strain evidence="6">MNPRO001-30</strain>
        <tissue evidence="6">Meninges</tissue>
    </source>
</reference>
<keyword evidence="4" id="KW-0378">Hydrolase</keyword>
<keyword evidence="2" id="KW-0645">Protease</keyword>